<dbReference type="PANTHER" id="PTHR12736">
    <property type="entry name" value="LANC-LIKE PROTEIN"/>
    <property type="match status" value="1"/>
</dbReference>
<dbReference type="SUPFAM" id="SSF158745">
    <property type="entry name" value="LanC-like"/>
    <property type="match status" value="1"/>
</dbReference>
<dbReference type="Gene3D" id="1.50.10.10">
    <property type="match status" value="1"/>
</dbReference>
<keyword evidence="2" id="KW-1185">Reference proteome</keyword>
<dbReference type="AlphaFoldDB" id="C4JTZ5"/>
<dbReference type="OrthoDB" id="10257263at2759"/>
<dbReference type="KEGG" id="ure:UREG_05934"/>
<dbReference type="GO" id="GO:0005975">
    <property type="term" value="P:carbohydrate metabolic process"/>
    <property type="evidence" value="ECO:0007669"/>
    <property type="project" value="InterPro"/>
</dbReference>
<dbReference type="GO" id="GO:0005886">
    <property type="term" value="C:plasma membrane"/>
    <property type="evidence" value="ECO:0007669"/>
    <property type="project" value="TreeGrafter"/>
</dbReference>
<reference evidence="2" key="1">
    <citation type="journal article" date="2009" name="Genome Res.">
        <title>Comparative genomic analyses of the human fungal pathogens Coccidioides and their relatives.</title>
        <authorList>
            <person name="Sharpton T.J."/>
            <person name="Stajich J.E."/>
            <person name="Rounsley S.D."/>
            <person name="Gardner M.J."/>
            <person name="Wortman J.R."/>
            <person name="Jordar V.S."/>
            <person name="Maiti R."/>
            <person name="Kodira C.D."/>
            <person name="Neafsey D.E."/>
            <person name="Zeng Q."/>
            <person name="Hung C.-Y."/>
            <person name="McMahan C."/>
            <person name="Muszewska A."/>
            <person name="Grynberg M."/>
            <person name="Mandel M.A."/>
            <person name="Kellner E.M."/>
            <person name="Barker B.M."/>
            <person name="Galgiani J.N."/>
            <person name="Orbach M.J."/>
            <person name="Kirkland T.N."/>
            <person name="Cole G.T."/>
            <person name="Henn M.R."/>
            <person name="Birren B.W."/>
            <person name="Taylor J.W."/>
        </authorList>
    </citation>
    <scope>NUCLEOTIDE SEQUENCE [LARGE SCALE GENOMIC DNA]</scope>
    <source>
        <strain evidence="2">UAMH 1704</strain>
    </source>
</reference>
<dbReference type="GeneID" id="8444328"/>
<evidence type="ECO:0000313" key="1">
    <source>
        <dbReference type="EMBL" id="EEP81092.1"/>
    </source>
</evidence>
<organism evidence="1 2">
    <name type="scientific">Uncinocarpus reesii (strain UAMH 1704)</name>
    <dbReference type="NCBI Taxonomy" id="336963"/>
    <lineage>
        <taxon>Eukaryota</taxon>
        <taxon>Fungi</taxon>
        <taxon>Dikarya</taxon>
        <taxon>Ascomycota</taxon>
        <taxon>Pezizomycotina</taxon>
        <taxon>Eurotiomycetes</taxon>
        <taxon>Eurotiomycetidae</taxon>
        <taxon>Onygenales</taxon>
        <taxon>Onygenaceae</taxon>
        <taxon>Uncinocarpus</taxon>
    </lineage>
</organism>
<dbReference type="InterPro" id="IPR012341">
    <property type="entry name" value="6hp_glycosidase-like_sf"/>
</dbReference>
<name>C4JTZ5_UNCRE</name>
<sequence length="178" mass="19770">MPVERWTSKAQKLANSRLSPHIGEVSFHTGRLSPLGSASFGAPVTRILAAGQALPSPSGDGYHYIHKRDIAAIQDAMHAALHPGDATGGDELLYGRAGLLHTLLNLRELQLDDETMQVLRASVFKKIPLLVDSMISSGKLAAREYLELYGEQEYMPLMWPWHDKYYIGAWNTQRLTCL</sequence>
<dbReference type="HOGENOM" id="CLU_1511710_0_0_1"/>
<evidence type="ECO:0000313" key="2">
    <source>
        <dbReference type="Proteomes" id="UP000002058"/>
    </source>
</evidence>
<dbReference type="eggNOG" id="KOG2787">
    <property type="taxonomic scope" value="Eukaryota"/>
</dbReference>
<dbReference type="PANTHER" id="PTHR12736:SF7">
    <property type="entry name" value="LANC-LIKE PROTEIN 3"/>
    <property type="match status" value="1"/>
</dbReference>
<dbReference type="RefSeq" id="XP_002585245.1">
    <property type="nucleotide sequence ID" value="XM_002585199.1"/>
</dbReference>
<dbReference type="EMBL" id="CH476617">
    <property type="protein sequence ID" value="EEP81092.1"/>
    <property type="molecule type" value="Genomic_DNA"/>
</dbReference>
<dbReference type="Proteomes" id="UP000002058">
    <property type="component" value="Unassembled WGS sequence"/>
</dbReference>
<proteinExistence type="predicted"/>
<accession>C4JTZ5</accession>
<protein>
    <submittedName>
        <fullName evidence="1">Uncharacterized protein</fullName>
    </submittedName>
</protein>
<dbReference type="VEuPathDB" id="FungiDB:UREG_05934"/>
<dbReference type="InParanoid" id="C4JTZ5"/>
<gene>
    <name evidence="1" type="ORF">UREG_05934</name>
</gene>